<dbReference type="InterPro" id="IPR057373">
    <property type="entry name" value="ZNFX1"/>
</dbReference>
<dbReference type="GO" id="GO:0004386">
    <property type="term" value="F:helicase activity"/>
    <property type="evidence" value="ECO:0007669"/>
    <property type="project" value="InterPro"/>
</dbReference>
<dbReference type="PANTHER" id="PTHR10887">
    <property type="entry name" value="DNA2/NAM7 HELICASE FAMILY"/>
    <property type="match status" value="1"/>
</dbReference>
<evidence type="ECO:0008006" key="6">
    <source>
        <dbReference type="Google" id="ProtNLM"/>
    </source>
</evidence>
<dbReference type="FunFam" id="3.40.50.300:FF:001366">
    <property type="entry name" value="ATP binding protein, putative"/>
    <property type="match status" value="1"/>
</dbReference>
<sequence>MSENSKSLRIDWFDGTVIEETRPTTSQFSEENVAEIKPSPRLQEVEKKPIGFKRLHDISFLNPPILNLELANRPGFWLLFNVELKGDFIVLLVKILGTLYKSLETNEKTKIVFQLRNKFEKSDFLVQLKEYLKGLPNVKTVNKRINTKFWDDVEAFYFSVIEFCESIFLFGGHSKEYLNELYELVEIAELSAIEVQKEHMEPINERLYEKILYLKIEMQTSIKKLGDVNNVEECIIKSEDPNSFQNLNIFPTKDDLLGNCKVQIVPNIINGAYPSVEQYLDLQFKLLREDCFGPLREGICKYLENPKKRRHENIRVYPKVRIIRTYVTNNKVGYLVDIAWNERLSNSSVDFKNYSHYKRLMFGSLVLFTSDNFQNILCGSVLDSSVDLLSNGYIAVSFESPVSNKIFSEKYLMVESEVFFEPYHRVLKVLQNSRTDDMPMKKYIVDVQIDTKPPAYLTPETVYSIKNDKSEEICFPVLDNEQWPAEKQFDLDESQMDAFNFALTREFAVIQGPPGTGKTFLGVKIASTLLRNISLEGNPMLIICYTNHALDQFLEGILKVTENVVRLGSQSKSKILEPYNLNNMRFKIKSKYSYLYGSKKSELEKIFKEMMDVQNDLEKCERELISYKTIKPYLKIGDNLLELKSSDEDAVLNWLFGDIVETNDETEDLDDWEKQYDDIQITDKIVTCFSEEWALKEIHSMENSIKYVKDMTEGKEDVMINKFQMKIEKIKDRLKMFKKYMTLYYLDKDKHSIPQVHDLYKLTRDERWWVYFDAVEAIKNILMIKLNELLEKHKICSDEMDEVSATVDSEVMRSAKVVGLTTAGAARRYHLLNTLMSPIVIVEEAAEVLEAHIVASLTKKCQHLILIGDHKQLRPSAAHYILAKKYNLEISLFERMIRNKIHARTLTIQRRMRPNFVELLVPTIYDELESHPSVRMYPKVRGMKDTLFFFTHENFEDSEGLEDSWSHKNTTEAQWCVSLANYLRQMNYEPDEITILTTYTGQATLIKEISRKYALLRGVKITVVDNYQGEENKIIILSLVRSNRDGKIGFLSAPNRICVALSRAKEGFYIFGNMNVLQAASSVWRTIRDKLKLQNVIGKDLILQCNKHTDNILNVNSFKDLDNCLEGTCFKKCKK</sequence>
<dbReference type="Pfam" id="PF13086">
    <property type="entry name" value="AAA_11"/>
    <property type="match status" value="1"/>
</dbReference>
<dbReference type="EMBL" id="CAKOGL010000016">
    <property type="protein sequence ID" value="CAH2096457.1"/>
    <property type="molecule type" value="Genomic_DNA"/>
</dbReference>
<dbReference type="Gene3D" id="3.40.50.300">
    <property type="entry name" value="P-loop containing nucleotide triphosphate hydrolases"/>
    <property type="match status" value="3"/>
</dbReference>
<evidence type="ECO:0000313" key="5">
    <source>
        <dbReference type="Proteomes" id="UP001153954"/>
    </source>
</evidence>
<reference evidence="4" key="1">
    <citation type="submission" date="2022-03" db="EMBL/GenBank/DDBJ databases">
        <authorList>
            <person name="Tunstrom K."/>
        </authorList>
    </citation>
    <scope>NUCLEOTIDE SEQUENCE</scope>
</reference>
<dbReference type="GO" id="GO:0031048">
    <property type="term" value="P:regulatory ncRNA-mediated heterochromatin formation"/>
    <property type="evidence" value="ECO:0007669"/>
    <property type="project" value="TreeGrafter"/>
</dbReference>
<dbReference type="AlphaFoldDB" id="A0AAU9UF68"/>
<evidence type="ECO:0000259" key="2">
    <source>
        <dbReference type="Pfam" id="PF13087"/>
    </source>
</evidence>
<comment type="caution">
    <text evidence="4">The sequence shown here is derived from an EMBL/GenBank/DDBJ whole genome shotgun (WGS) entry which is preliminary data.</text>
</comment>
<dbReference type="Pfam" id="PF13087">
    <property type="entry name" value="AAA_12"/>
    <property type="match status" value="1"/>
</dbReference>
<protein>
    <recommendedName>
        <fullName evidence="6">NFX1-type zinc finger-containing protein 1</fullName>
    </recommendedName>
</protein>
<keyword evidence="5" id="KW-1185">Reference proteome</keyword>
<dbReference type="InterPro" id="IPR041677">
    <property type="entry name" value="DNA2/NAM7_AAA_11"/>
</dbReference>
<proteinExistence type="predicted"/>
<evidence type="ECO:0000259" key="1">
    <source>
        <dbReference type="Pfam" id="PF13086"/>
    </source>
</evidence>
<dbReference type="GO" id="GO:0031380">
    <property type="term" value="C:nuclear RNA-directed RNA polymerase complex"/>
    <property type="evidence" value="ECO:0007669"/>
    <property type="project" value="TreeGrafter"/>
</dbReference>
<evidence type="ECO:0000313" key="4">
    <source>
        <dbReference type="EMBL" id="CAH2096457.1"/>
    </source>
</evidence>
<organism evidence="4 5">
    <name type="scientific">Euphydryas editha</name>
    <name type="common">Edith's checkerspot</name>
    <dbReference type="NCBI Taxonomy" id="104508"/>
    <lineage>
        <taxon>Eukaryota</taxon>
        <taxon>Metazoa</taxon>
        <taxon>Ecdysozoa</taxon>
        <taxon>Arthropoda</taxon>
        <taxon>Hexapoda</taxon>
        <taxon>Insecta</taxon>
        <taxon>Pterygota</taxon>
        <taxon>Neoptera</taxon>
        <taxon>Endopterygota</taxon>
        <taxon>Lepidoptera</taxon>
        <taxon>Glossata</taxon>
        <taxon>Ditrysia</taxon>
        <taxon>Papilionoidea</taxon>
        <taxon>Nymphalidae</taxon>
        <taxon>Nymphalinae</taxon>
        <taxon>Euphydryas</taxon>
    </lineage>
</organism>
<gene>
    <name evidence="4" type="ORF">EEDITHA_LOCUS11796</name>
</gene>
<dbReference type="CDD" id="cd18808">
    <property type="entry name" value="SF1_C_Upf1"/>
    <property type="match status" value="1"/>
</dbReference>
<name>A0AAU9UF68_EUPED</name>
<dbReference type="InterPro" id="IPR045055">
    <property type="entry name" value="DNA2/NAM7-like"/>
</dbReference>
<feature type="domain" description="DNA2/NAM7 helicase-like C-terminal" evidence="2">
    <location>
        <begin position="888"/>
        <end position="1074"/>
    </location>
</feature>
<evidence type="ECO:0000259" key="3">
    <source>
        <dbReference type="Pfam" id="PF25396"/>
    </source>
</evidence>
<accession>A0AAU9UF68</accession>
<dbReference type="InterPro" id="IPR047187">
    <property type="entry name" value="SF1_C_Upf1"/>
</dbReference>
<dbReference type="InterPro" id="IPR027417">
    <property type="entry name" value="P-loop_NTPase"/>
</dbReference>
<dbReference type="Pfam" id="PF25396">
    <property type="entry name" value="ZNFX1"/>
    <property type="match status" value="1"/>
</dbReference>
<feature type="domain" description="DNA2/NAM7 helicase helicase" evidence="1">
    <location>
        <begin position="491"/>
        <end position="875"/>
    </location>
</feature>
<dbReference type="InterPro" id="IPR041679">
    <property type="entry name" value="DNA2/NAM7-like_C"/>
</dbReference>
<dbReference type="SUPFAM" id="SSF52540">
    <property type="entry name" value="P-loop containing nucleoside triphosphate hydrolases"/>
    <property type="match status" value="1"/>
</dbReference>
<dbReference type="Proteomes" id="UP001153954">
    <property type="component" value="Unassembled WGS sequence"/>
</dbReference>
<feature type="domain" description="ZNFX1" evidence="3">
    <location>
        <begin position="310"/>
        <end position="417"/>
    </location>
</feature>
<dbReference type="PANTHER" id="PTHR10887:SF341">
    <property type="entry name" value="NFX1-TYPE ZINC FINGER-CONTAINING PROTEIN 1"/>
    <property type="match status" value="1"/>
</dbReference>